<evidence type="ECO:0000256" key="2">
    <source>
        <dbReference type="ARBA" id="ARBA00022481"/>
    </source>
</evidence>
<dbReference type="PROSITE" id="PS00409">
    <property type="entry name" value="PROKAR_NTER_METHYL"/>
    <property type="match status" value="1"/>
</dbReference>
<dbReference type="PANTHER" id="PTHR30093">
    <property type="entry name" value="GENERAL SECRETION PATHWAY PROTEIN G"/>
    <property type="match status" value="1"/>
</dbReference>
<evidence type="ECO:0000313" key="7">
    <source>
        <dbReference type="EMBL" id="OGG79504.1"/>
    </source>
</evidence>
<keyword evidence="2" id="KW-0488">Methylation</keyword>
<accession>A0A1F6F0X2</accession>
<evidence type="ECO:0000256" key="1">
    <source>
        <dbReference type="ARBA" id="ARBA00004167"/>
    </source>
</evidence>
<feature type="transmembrane region" description="Helical" evidence="6">
    <location>
        <begin position="28"/>
        <end position="48"/>
    </location>
</feature>
<keyword evidence="5 6" id="KW-0472">Membrane</keyword>
<reference evidence="7 8" key="1">
    <citation type="journal article" date="2016" name="Nat. Commun.">
        <title>Thousands of microbial genomes shed light on interconnected biogeochemical processes in an aquifer system.</title>
        <authorList>
            <person name="Anantharaman K."/>
            <person name="Brown C.T."/>
            <person name="Hug L.A."/>
            <person name="Sharon I."/>
            <person name="Castelle C.J."/>
            <person name="Probst A.J."/>
            <person name="Thomas B.C."/>
            <person name="Singh A."/>
            <person name="Wilkins M.J."/>
            <person name="Karaoz U."/>
            <person name="Brodie E.L."/>
            <person name="Williams K.H."/>
            <person name="Hubbard S.S."/>
            <person name="Banfield J.F."/>
        </authorList>
    </citation>
    <scope>NUCLEOTIDE SEQUENCE [LARGE SCALE GENOMIC DNA]</scope>
</reference>
<protein>
    <recommendedName>
        <fullName evidence="9">Prepilin-type N-terminal cleavage/methylation domain-containing protein</fullName>
    </recommendedName>
</protein>
<dbReference type="NCBIfam" id="TIGR02532">
    <property type="entry name" value="IV_pilin_GFxxxE"/>
    <property type="match status" value="1"/>
</dbReference>
<dbReference type="GO" id="GO:0016020">
    <property type="term" value="C:membrane"/>
    <property type="evidence" value="ECO:0007669"/>
    <property type="project" value="UniProtKB-SubCell"/>
</dbReference>
<organism evidence="7 8">
    <name type="scientific">Candidatus Kaiserbacteria bacterium RIFCSPLOWO2_02_FULL_55_12</name>
    <dbReference type="NCBI Taxonomy" id="1798522"/>
    <lineage>
        <taxon>Bacteria</taxon>
        <taxon>Candidatus Kaiseribacteriota</taxon>
    </lineage>
</organism>
<dbReference type="PANTHER" id="PTHR30093:SF44">
    <property type="entry name" value="TYPE II SECRETION SYSTEM CORE PROTEIN G"/>
    <property type="match status" value="1"/>
</dbReference>
<dbReference type="PRINTS" id="PR00885">
    <property type="entry name" value="BCTERIALGSPH"/>
</dbReference>
<proteinExistence type="predicted"/>
<name>A0A1F6F0X2_9BACT</name>
<evidence type="ECO:0000256" key="6">
    <source>
        <dbReference type="SAM" id="Phobius"/>
    </source>
</evidence>
<dbReference type="InterPro" id="IPR045584">
    <property type="entry name" value="Pilin-like"/>
</dbReference>
<dbReference type="SUPFAM" id="SSF54523">
    <property type="entry name" value="Pili subunits"/>
    <property type="match status" value="1"/>
</dbReference>
<dbReference type="GO" id="GO:0015627">
    <property type="term" value="C:type II protein secretion system complex"/>
    <property type="evidence" value="ECO:0007669"/>
    <property type="project" value="InterPro"/>
</dbReference>
<dbReference type="AlphaFoldDB" id="A0A1F6F0X2"/>
<sequence>MYKNRSRGLVLSLPAVSPSNLSKGFTLIELLVVIAIIGILSAVVLASLTTARNKGNDAAVQADLSTIQTEAEIFYGGDGGNSYGTVSTDNTCAVAGSLFAADGVIKRAIEAADSANGTGTGGTVTCNNSTTAYAVQAGLLNGIGGKMYWCVDSQGGAKAVTDAMAAGATACL</sequence>
<comment type="subcellular location">
    <subcellularLocation>
        <location evidence="1">Membrane</location>
        <topology evidence="1">Single-pass membrane protein</topology>
    </subcellularLocation>
</comment>
<keyword evidence="3 6" id="KW-0812">Transmembrane</keyword>
<dbReference type="Pfam" id="PF07963">
    <property type="entry name" value="N_methyl"/>
    <property type="match status" value="1"/>
</dbReference>
<evidence type="ECO:0000256" key="3">
    <source>
        <dbReference type="ARBA" id="ARBA00022692"/>
    </source>
</evidence>
<evidence type="ECO:0008006" key="9">
    <source>
        <dbReference type="Google" id="ProtNLM"/>
    </source>
</evidence>
<dbReference type="InterPro" id="IPR002416">
    <property type="entry name" value="T2SS_protein-GspH"/>
</dbReference>
<dbReference type="InterPro" id="IPR012902">
    <property type="entry name" value="N_methyl_site"/>
</dbReference>
<evidence type="ECO:0000256" key="5">
    <source>
        <dbReference type="ARBA" id="ARBA00023136"/>
    </source>
</evidence>
<dbReference type="EMBL" id="MFMJ01000013">
    <property type="protein sequence ID" value="OGG79504.1"/>
    <property type="molecule type" value="Genomic_DNA"/>
</dbReference>
<comment type="caution">
    <text evidence="7">The sequence shown here is derived from an EMBL/GenBank/DDBJ whole genome shotgun (WGS) entry which is preliminary data.</text>
</comment>
<evidence type="ECO:0000313" key="8">
    <source>
        <dbReference type="Proteomes" id="UP000178919"/>
    </source>
</evidence>
<dbReference type="Gene3D" id="3.30.700.10">
    <property type="entry name" value="Glycoprotein, Type 4 Pilin"/>
    <property type="match status" value="1"/>
</dbReference>
<dbReference type="GO" id="GO:0015628">
    <property type="term" value="P:protein secretion by the type II secretion system"/>
    <property type="evidence" value="ECO:0007669"/>
    <property type="project" value="InterPro"/>
</dbReference>
<evidence type="ECO:0000256" key="4">
    <source>
        <dbReference type="ARBA" id="ARBA00022989"/>
    </source>
</evidence>
<gene>
    <name evidence="7" type="ORF">A3J11_01375</name>
</gene>
<dbReference type="Proteomes" id="UP000178919">
    <property type="component" value="Unassembled WGS sequence"/>
</dbReference>
<keyword evidence="4 6" id="KW-1133">Transmembrane helix</keyword>